<evidence type="ECO:0000256" key="8">
    <source>
        <dbReference type="ARBA" id="ARBA00047664"/>
    </source>
</evidence>
<keyword evidence="4" id="KW-0658">Purine biosynthesis</keyword>
<dbReference type="SUPFAM" id="SSF53328">
    <property type="entry name" value="Formyltransferase"/>
    <property type="match status" value="1"/>
</dbReference>
<comment type="catalytic activity">
    <reaction evidence="8">
        <text>N(1)-(5-phospho-beta-D-ribosyl)glycinamide + (6R)-10-formyltetrahydrofolate = N(2)-formyl-N(1)-(5-phospho-beta-D-ribosyl)glycinamide + (6S)-5,6,7,8-tetrahydrofolate + H(+)</text>
        <dbReference type="Rhea" id="RHEA:15053"/>
        <dbReference type="ChEBI" id="CHEBI:15378"/>
        <dbReference type="ChEBI" id="CHEBI:57453"/>
        <dbReference type="ChEBI" id="CHEBI:143788"/>
        <dbReference type="ChEBI" id="CHEBI:147286"/>
        <dbReference type="ChEBI" id="CHEBI:195366"/>
        <dbReference type="EC" id="2.1.2.2"/>
    </reaction>
</comment>
<comment type="caution">
    <text evidence="10">The sequence shown here is derived from an EMBL/GenBank/DDBJ whole genome shotgun (WGS) entry which is preliminary data.</text>
</comment>
<dbReference type="PROSITE" id="PS00373">
    <property type="entry name" value="GART"/>
    <property type="match status" value="1"/>
</dbReference>
<dbReference type="Proteomes" id="UP000540506">
    <property type="component" value="Unassembled WGS sequence"/>
</dbReference>
<evidence type="ECO:0000256" key="5">
    <source>
        <dbReference type="ARBA" id="ARBA00038440"/>
    </source>
</evidence>
<dbReference type="Gene3D" id="3.40.50.12230">
    <property type="match status" value="1"/>
</dbReference>
<keyword evidence="3 10" id="KW-0808">Transferase</keyword>
<comment type="similarity">
    <text evidence="5">Belongs to the GART family.</text>
</comment>
<keyword evidence="11" id="KW-1185">Reference proteome</keyword>
<evidence type="ECO:0000256" key="7">
    <source>
        <dbReference type="ARBA" id="ARBA00041682"/>
    </source>
</evidence>
<dbReference type="InterPro" id="IPR036477">
    <property type="entry name" value="Formyl_transf_N_sf"/>
</dbReference>
<dbReference type="RefSeq" id="WP_184933822.1">
    <property type="nucleotide sequence ID" value="NZ_JACHJV010000001.1"/>
</dbReference>
<proteinExistence type="inferred from homology"/>
<dbReference type="Pfam" id="PF00551">
    <property type="entry name" value="Formyl_trans_N"/>
    <property type="match status" value="1"/>
</dbReference>
<dbReference type="InterPro" id="IPR001555">
    <property type="entry name" value="GART_AS"/>
</dbReference>
<organism evidence="10 11">
    <name type="scientific">Kitasatospora kifunensis</name>
    <name type="common">Streptomyces kifunensis</name>
    <dbReference type="NCBI Taxonomy" id="58351"/>
    <lineage>
        <taxon>Bacteria</taxon>
        <taxon>Bacillati</taxon>
        <taxon>Actinomycetota</taxon>
        <taxon>Actinomycetes</taxon>
        <taxon>Kitasatosporales</taxon>
        <taxon>Streptomycetaceae</taxon>
        <taxon>Kitasatospora</taxon>
    </lineage>
</organism>
<dbReference type="EMBL" id="JACHJV010000001">
    <property type="protein sequence ID" value="MBB4921497.1"/>
    <property type="molecule type" value="Genomic_DNA"/>
</dbReference>
<evidence type="ECO:0000313" key="11">
    <source>
        <dbReference type="Proteomes" id="UP000540506"/>
    </source>
</evidence>
<comment type="pathway">
    <text evidence="1">Purine metabolism; IMP biosynthesis via de novo pathway; N(2)-formyl-N(1)-(5-phospho-D-ribosyl)glycinamide from N(1)-(5-phospho-D-ribosyl)glycinamide (10-formyl THF route): step 1/1.</text>
</comment>
<feature type="domain" description="Formyl transferase N-terminal" evidence="9">
    <location>
        <begin position="82"/>
        <end position="162"/>
    </location>
</feature>
<evidence type="ECO:0000313" key="10">
    <source>
        <dbReference type="EMBL" id="MBB4921497.1"/>
    </source>
</evidence>
<evidence type="ECO:0000256" key="3">
    <source>
        <dbReference type="ARBA" id="ARBA00022679"/>
    </source>
</evidence>
<reference evidence="10 11" key="1">
    <citation type="submission" date="2020-08" db="EMBL/GenBank/DDBJ databases">
        <title>Sequencing the genomes of 1000 actinobacteria strains.</title>
        <authorList>
            <person name="Klenk H.-P."/>
        </authorList>
    </citation>
    <scope>NUCLEOTIDE SEQUENCE [LARGE SCALE GENOMIC DNA]</scope>
    <source>
        <strain evidence="10 11">DSM 41654</strain>
    </source>
</reference>
<evidence type="ECO:0000259" key="9">
    <source>
        <dbReference type="Pfam" id="PF00551"/>
    </source>
</evidence>
<dbReference type="AlphaFoldDB" id="A0A7W7QXB7"/>
<dbReference type="GO" id="GO:0006189">
    <property type="term" value="P:'de novo' IMP biosynthetic process"/>
    <property type="evidence" value="ECO:0007669"/>
    <property type="project" value="TreeGrafter"/>
</dbReference>
<dbReference type="InterPro" id="IPR002376">
    <property type="entry name" value="Formyl_transf_N"/>
</dbReference>
<protein>
    <recommendedName>
        <fullName evidence="2">phosphoribosylglycinamide formyltransferase 1</fullName>
        <ecNumber evidence="2">2.1.2.2</ecNumber>
    </recommendedName>
    <alternativeName>
        <fullName evidence="7">5'-phosphoribosylglycinamide transformylase</fullName>
    </alternativeName>
    <alternativeName>
        <fullName evidence="6">GAR transformylase</fullName>
    </alternativeName>
</protein>
<evidence type="ECO:0000256" key="6">
    <source>
        <dbReference type="ARBA" id="ARBA00041324"/>
    </source>
</evidence>
<evidence type="ECO:0000256" key="1">
    <source>
        <dbReference type="ARBA" id="ARBA00005054"/>
    </source>
</evidence>
<dbReference type="GO" id="GO:0005829">
    <property type="term" value="C:cytosol"/>
    <property type="evidence" value="ECO:0007669"/>
    <property type="project" value="TreeGrafter"/>
</dbReference>
<dbReference type="EC" id="2.1.2.2" evidence="2"/>
<gene>
    <name evidence="10" type="ORF">FHR34_000490</name>
</gene>
<sequence length="229" mass="24528">MIFVGRGALLKRAATHALTAGHRVDLVVSNDPADAAGGELPYLITTDVNAQAEQLIARCTDGVVWSINNWMIFRAPLLDSGLRIYNIHNGLLPQHRGLPSAAIAYALLHGHTQYGATLHEVDVGVDTGRVLAEQPFPIAPDARHHQVLLRGIQACHQLFQRTLPAVAAGHPPEPPLPREPLPGAYYGHRSLRALTSYADHPAYGRATDLGVAAPFVPELVEALGAAVDV</sequence>
<dbReference type="PANTHER" id="PTHR43369:SF2">
    <property type="entry name" value="PHOSPHORIBOSYLGLYCINAMIDE FORMYLTRANSFERASE"/>
    <property type="match status" value="1"/>
</dbReference>
<evidence type="ECO:0000256" key="2">
    <source>
        <dbReference type="ARBA" id="ARBA00012254"/>
    </source>
</evidence>
<evidence type="ECO:0000256" key="4">
    <source>
        <dbReference type="ARBA" id="ARBA00022755"/>
    </source>
</evidence>
<dbReference type="PANTHER" id="PTHR43369">
    <property type="entry name" value="PHOSPHORIBOSYLGLYCINAMIDE FORMYLTRANSFERASE"/>
    <property type="match status" value="1"/>
</dbReference>
<name>A0A7W7QXB7_KITKI</name>
<accession>A0A7W7QXB7</accession>
<dbReference type="GO" id="GO:0004644">
    <property type="term" value="F:phosphoribosylglycinamide formyltransferase activity"/>
    <property type="evidence" value="ECO:0007669"/>
    <property type="project" value="UniProtKB-EC"/>
</dbReference>